<evidence type="ECO:0000313" key="7">
    <source>
        <dbReference type="RefSeq" id="XP_008775018.2"/>
    </source>
</evidence>
<accession>A0A8B7BDY7</accession>
<comment type="subcellular location">
    <subcellularLocation>
        <location evidence="1">Nucleus</location>
        <location evidence="1">Nucleolus</location>
    </subcellularLocation>
</comment>
<dbReference type="PANTHER" id="PTHR14577">
    <property type="entry name" value="NUCLEOLAR PROTEIN 12"/>
    <property type="match status" value="1"/>
</dbReference>
<comment type="similarity">
    <text evidence="2">Belongs to the RRP17 family.</text>
</comment>
<evidence type="ECO:0000256" key="3">
    <source>
        <dbReference type="ARBA" id="ARBA00023054"/>
    </source>
</evidence>
<dbReference type="Pfam" id="PF09805">
    <property type="entry name" value="Nop25"/>
    <property type="match status" value="1"/>
</dbReference>
<dbReference type="AlphaFoldDB" id="A0A8B7BDY7"/>
<protein>
    <submittedName>
        <fullName evidence="7">Ribosomal RNA-processing protein 17</fullName>
    </submittedName>
</protein>
<dbReference type="RefSeq" id="XP_008775018.2">
    <property type="nucleotide sequence ID" value="XM_008776796.4"/>
</dbReference>
<dbReference type="Proteomes" id="UP000228380">
    <property type="component" value="Unplaced"/>
</dbReference>
<feature type="compositionally biased region" description="Acidic residues" evidence="5">
    <location>
        <begin position="105"/>
        <end position="117"/>
    </location>
</feature>
<keyword evidence="3" id="KW-0175">Coiled coil</keyword>
<feature type="compositionally biased region" description="Basic residues" evidence="5">
    <location>
        <begin position="51"/>
        <end position="61"/>
    </location>
</feature>
<dbReference type="GeneID" id="103695458"/>
<dbReference type="KEGG" id="pda:103695458"/>
<reference evidence="7" key="1">
    <citation type="submission" date="2025-08" db="UniProtKB">
        <authorList>
            <consortium name="RefSeq"/>
        </authorList>
    </citation>
    <scope>IDENTIFICATION</scope>
    <source>
        <tissue evidence="7">Young leaves</tissue>
    </source>
</reference>
<dbReference type="GO" id="GO:0005730">
    <property type="term" value="C:nucleolus"/>
    <property type="evidence" value="ECO:0007669"/>
    <property type="project" value="UniProtKB-SubCell"/>
</dbReference>
<feature type="compositionally biased region" description="Basic and acidic residues" evidence="5">
    <location>
        <begin position="62"/>
        <end position="73"/>
    </location>
</feature>
<gene>
    <name evidence="7" type="primary">LOC103695458</name>
</gene>
<dbReference type="GO" id="GO:0019843">
    <property type="term" value="F:rRNA binding"/>
    <property type="evidence" value="ECO:0007669"/>
    <property type="project" value="TreeGrafter"/>
</dbReference>
<dbReference type="InterPro" id="IPR019186">
    <property type="entry name" value="Nucleolar_protein_12"/>
</dbReference>
<keyword evidence="6" id="KW-1185">Reference proteome</keyword>
<name>A0A8B7BDY7_PHODC</name>
<dbReference type="OrthoDB" id="551633at2759"/>
<evidence type="ECO:0000256" key="1">
    <source>
        <dbReference type="ARBA" id="ARBA00004604"/>
    </source>
</evidence>
<dbReference type="PANTHER" id="PTHR14577:SF0">
    <property type="entry name" value="NUCLEOLAR PROTEIN 12"/>
    <property type="match status" value="1"/>
</dbReference>
<feature type="compositionally biased region" description="Basic residues" evidence="5">
    <location>
        <begin position="174"/>
        <end position="206"/>
    </location>
</feature>
<sequence length="206" mass="23578">MDEDDEIEGGVVVGQIPTVLVPRHIKKRSLRNKGLTVGFDDKELRDFVTGFHKRKKKRRKEAQRQLKEKERLKRIQARKKRKQERELALYGRIISSENPVGSDSGADDGNDCEEDETNIAGSVPETKAYEDGTTTITVTTSELSHEDEDPRPAHVIAKPASRVEKRNSLSTKKQPLKKVHKHKLHNKGRKKPTFQKKDKKKGKNKR</sequence>
<evidence type="ECO:0000256" key="5">
    <source>
        <dbReference type="SAM" id="MobiDB-lite"/>
    </source>
</evidence>
<organism evidence="6 7">
    <name type="scientific">Phoenix dactylifera</name>
    <name type="common">Date palm</name>
    <dbReference type="NCBI Taxonomy" id="42345"/>
    <lineage>
        <taxon>Eukaryota</taxon>
        <taxon>Viridiplantae</taxon>
        <taxon>Streptophyta</taxon>
        <taxon>Embryophyta</taxon>
        <taxon>Tracheophyta</taxon>
        <taxon>Spermatophyta</taxon>
        <taxon>Magnoliopsida</taxon>
        <taxon>Liliopsida</taxon>
        <taxon>Arecaceae</taxon>
        <taxon>Coryphoideae</taxon>
        <taxon>Phoeniceae</taxon>
        <taxon>Phoenix</taxon>
    </lineage>
</organism>
<evidence type="ECO:0000256" key="2">
    <source>
        <dbReference type="ARBA" id="ARBA00007175"/>
    </source>
</evidence>
<proteinExistence type="inferred from homology"/>
<evidence type="ECO:0000313" key="6">
    <source>
        <dbReference type="Proteomes" id="UP000228380"/>
    </source>
</evidence>
<keyword evidence="4" id="KW-0539">Nucleus</keyword>
<feature type="region of interest" description="Disordered" evidence="5">
    <location>
        <begin position="51"/>
        <end position="206"/>
    </location>
</feature>
<evidence type="ECO:0000256" key="4">
    <source>
        <dbReference type="ARBA" id="ARBA00023242"/>
    </source>
</evidence>